<evidence type="ECO:0000256" key="9">
    <source>
        <dbReference type="ARBA" id="ARBA00023015"/>
    </source>
</evidence>
<keyword evidence="11" id="KW-0539">Nucleus</keyword>
<comment type="cofactor">
    <cofactor evidence="1">
        <name>a divalent metal cation</name>
        <dbReference type="ChEBI" id="CHEBI:60240"/>
    </cofactor>
</comment>
<comment type="similarity">
    <text evidence="3">Belongs to the HARBI1 family.</text>
</comment>
<evidence type="ECO:0000313" key="17">
    <source>
        <dbReference type="EMBL" id="KAJ8915536.1"/>
    </source>
</evidence>
<keyword evidence="13" id="KW-0175">Coiled coil</keyword>
<keyword evidence="7" id="KW-0479">Metal-binding</keyword>
<evidence type="ECO:0000313" key="18">
    <source>
        <dbReference type="Proteomes" id="UP001159042"/>
    </source>
</evidence>
<evidence type="ECO:0000256" key="1">
    <source>
        <dbReference type="ARBA" id="ARBA00001968"/>
    </source>
</evidence>
<evidence type="ECO:0000259" key="15">
    <source>
        <dbReference type="Pfam" id="PF13359"/>
    </source>
</evidence>
<keyword evidence="10" id="KW-0804">Transcription</keyword>
<evidence type="ECO:0000256" key="12">
    <source>
        <dbReference type="ARBA" id="ARBA00025466"/>
    </source>
</evidence>
<keyword evidence="6" id="KW-0540">Nuclease</keyword>
<dbReference type="GO" id="GO:0046872">
    <property type="term" value="F:metal ion binding"/>
    <property type="evidence" value="ECO:0007669"/>
    <property type="project" value="UniProtKB-KW"/>
</dbReference>
<protein>
    <recommendedName>
        <fullName evidence="5">Regulatory protein zeste</fullName>
    </recommendedName>
</protein>
<keyword evidence="18" id="KW-1185">Reference proteome</keyword>
<comment type="subunit">
    <text evidence="4">Self-associates forming complexes of several hundred monomers.</text>
</comment>
<evidence type="ECO:0000256" key="5">
    <source>
        <dbReference type="ARBA" id="ARBA00016807"/>
    </source>
</evidence>
<evidence type="ECO:0000256" key="2">
    <source>
        <dbReference type="ARBA" id="ARBA00004123"/>
    </source>
</evidence>
<dbReference type="InterPro" id="IPR027806">
    <property type="entry name" value="HARBI1_dom"/>
</dbReference>
<comment type="caution">
    <text evidence="17">The sequence shown here is derived from an EMBL/GenBank/DDBJ whole genome shotgun (WGS) entry which is preliminary data.</text>
</comment>
<dbReference type="Proteomes" id="UP001159042">
    <property type="component" value="Unassembled WGS sequence"/>
</dbReference>
<comment type="subcellular location">
    <subcellularLocation>
        <location evidence="2">Nucleus</location>
    </subcellularLocation>
</comment>
<keyword evidence="9" id="KW-0805">Transcription regulation</keyword>
<proteinExistence type="inferred from homology"/>
<dbReference type="GO" id="GO:0016787">
    <property type="term" value="F:hydrolase activity"/>
    <property type="evidence" value="ECO:0007669"/>
    <property type="project" value="UniProtKB-KW"/>
</dbReference>
<evidence type="ECO:0000256" key="13">
    <source>
        <dbReference type="SAM" id="Coils"/>
    </source>
</evidence>
<accession>A0AAV8VNY4</accession>
<comment type="function">
    <text evidence="12">Involved in transvection phenomena (= synapsis-dependent gene expression), where the synaptic pairing of chromosomes carrying genes with which zeste interacts influences the expression of these genes. Zeste binds to DNA and stimulates transcription from a nearby promoter.</text>
</comment>
<feature type="domain" description="DDE Tnp4" evidence="15">
    <location>
        <begin position="155"/>
        <end position="288"/>
    </location>
</feature>
<dbReference type="PANTHER" id="PTHR22930:SF289">
    <property type="entry name" value="DDE TNP4 DOMAIN-CONTAINING PROTEIN-RELATED"/>
    <property type="match status" value="1"/>
</dbReference>
<organism evidence="17 18">
    <name type="scientific">Exocentrus adspersus</name>
    <dbReference type="NCBI Taxonomy" id="1586481"/>
    <lineage>
        <taxon>Eukaryota</taxon>
        <taxon>Metazoa</taxon>
        <taxon>Ecdysozoa</taxon>
        <taxon>Arthropoda</taxon>
        <taxon>Hexapoda</taxon>
        <taxon>Insecta</taxon>
        <taxon>Pterygota</taxon>
        <taxon>Neoptera</taxon>
        <taxon>Endopterygota</taxon>
        <taxon>Coleoptera</taxon>
        <taxon>Polyphaga</taxon>
        <taxon>Cucujiformia</taxon>
        <taxon>Chrysomeloidea</taxon>
        <taxon>Cerambycidae</taxon>
        <taxon>Lamiinae</taxon>
        <taxon>Acanthocinini</taxon>
        <taxon>Exocentrus</taxon>
    </lineage>
</organism>
<keyword evidence="8" id="KW-0378">Hydrolase</keyword>
<feature type="region of interest" description="Disordered" evidence="14">
    <location>
        <begin position="581"/>
        <end position="616"/>
    </location>
</feature>
<evidence type="ECO:0000256" key="14">
    <source>
        <dbReference type="SAM" id="MobiDB-lite"/>
    </source>
</evidence>
<evidence type="ECO:0000256" key="6">
    <source>
        <dbReference type="ARBA" id="ARBA00022722"/>
    </source>
</evidence>
<dbReference type="InterPro" id="IPR045249">
    <property type="entry name" value="HARBI1-like"/>
</dbReference>
<evidence type="ECO:0000256" key="4">
    <source>
        <dbReference type="ARBA" id="ARBA00011764"/>
    </source>
</evidence>
<evidence type="ECO:0000256" key="3">
    <source>
        <dbReference type="ARBA" id="ARBA00006958"/>
    </source>
</evidence>
<name>A0AAV8VNY4_9CUCU</name>
<evidence type="ECO:0000256" key="7">
    <source>
        <dbReference type="ARBA" id="ARBA00022723"/>
    </source>
</evidence>
<dbReference type="InterPro" id="IPR028002">
    <property type="entry name" value="Myb_DNA-bind_5"/>
</dbReference>
<evidence type="ECO:0000259" key="16">
    <source>
        <dbReference type="Pfam" id="PF13873"/>
    </source>
</evidence>
<evidence type="ECO:0000256" key="11">
    <source>
        <dbReference type="ARBA" id="ARBA00023242"/>
    </source>
</evidence>
<feature type="coiled-coil region" evidence="13">
    <location>
        <begin position="651"/>
        <end position="685"/>
    </location>
</feature>
<feature type="domain" description="Myb/SANT-like DNA-binding" evidence="16">
    <location>
        <begin position="382"/>
        <end position="440"/>
    </location>
</feature>
<dbReference type="Pfam" id="PF13873">
    <property type="entry name" value="Myb_DNA-bind_5"/>
    <property type="match status" value="1"/>
</dbReference>
<reference evidence="17 18" key="1">
    <citation type="journal article" date="2023" name="Insect Mol. Biol.">
        <title>Genome sequencing provides insights into the evolution of gene families encoding plant cell wall-degrading enzymes in longhorned beetles.</title>
        <authorList>
            <person name="Shin N.R."/>
            <person name="Okamura Y."/>
            <person name="Kirsch R."/>
            <person name="Pauchet Y."/>
        </authorList>
    </citation>
    <scope>NUCLEOTIDE SEQUENCE [LARGE SCALE GENOMIC DNA]</scope>
    <source>
        <strain evidence="17">EAD_L_NR</strain>
    </source>
</reference>
<dbReference type="GO" id="GO:0005634">
    <property type="term" value="C:nucleus"/>
    <property type="evidence" value="ECO:0007669"/>
    <property type="project" value="UniProtKB-SubCell"/>
</dbReference>
<dbReference type="EMBL" id="JANEYG010000052">
    <property type="protein sequence ID" value="KAJ8915536.1"/>
    <property type="molecule type" value="Genomic_DNA"/>
</dbReference>
<dbReference type="Pfam" id="PF13359">
    <property type="entry name" value="DDE_Tnp_4"/>
    <property type="match status" value="1"/>
</dbReference>
<sequence>MEYSSSSSSSDEEIVNIVRYIERPRVFREREDQYEKYNYQEFRDRFRISKETVNWIIELIGNNIEKISMRRNTLSVVDQVLITLRFYATGSFQILIGDDNDVHKTTVCRVIKKVSCEIARLCPHFIKMSQTKNEVIAVKAGFYDIRRFPNVLGCIDGTHIPIQSPGGQNAEIFRNRKGYFSVNVQAVCDAQLMIRDIVARWPGSTHYSTIFNGSRICCIQLQKKYLLTPLLDPTTQGENNYNAAHIQTRNSVERTFGVWKRRFACLSLGLRTKLQTSLTVIVATAVLHKVAVLKNDNFINMEELIDEVPEMPPQQNENIEGNALRRSLIDNHFSVVFGVSLTTVGPFCEWDTLPKDYKTYYKHIPGYYLHHNTLCIVFDTGYSHILENKKTDAANVTVKNEAWNAIAQKFNANCQTGSRTSKQLHALYDGMKKKARKNMHEDKKEIYKTGGGQFTPKSDTLDTKIVETLAVQFKPLSNVFDSSATYIEEEMKYLCFSNAIIYEVNNKVDNKILETSTSLTSLTKLYEINSSEPLTHVYGVNRLGPSATFTNSEPSTSQMNLHDVNSSLESSTIISMKLNEGSVSHSQNGPTVVSDTPKTTPTTKRKTLSSPSSSLTNAKKIHLSKISSRFTERKNFKDEADNKILMKKLRILDIEEKIKLKELEMKEVEAQHQKQKNEMELQYIKSRNALQLKVLEEELRS</sequence>
<dbReference type="PANTHER" id="PTHR22930">
    <property type="match status" value="1"/>
</dbReference>
<evidence type="ECO:0000256" key="10">
    <source>
        <dbReference type="ARBA" id="ARBA00023163"/>
    </source>
</evidence>
<gene>
    <name evidence="17" type="ORF">NQ315_012419</name>
</gene>
<feature type="compositionally biased region" description="Low complexity" evidence="14">
    <location>
        <begin position="590"/>
        <end position="616"/>
    </location>
</feature>
<dbReference type="GO" id="GO:0004518">
    <property type="term" value="F:nuclease activity"/>
    <property type="evidence" value="ECO:0007669"/>
    <property type="project" value="UniProtKB-KW"/>
</dbReference>
<evidence type="ECO:0000256" key="8">
    <source>
        <dbReference type="ARBA" id="ARBA00022801"/>
    </source>
</evidence>
<dbReference type="AlphaFoldDB" id="A0AAV8VNY4"/>